<protein>
    <submittedName>
        <fullName evidence="1">Uncharacterized protein</fullName>
    </submittedName>
</protein>
<proteinExistence type="predicted"/>
<evidence type="ECO:0000313" key="1">
    <source>
        <dbReference type="EMBL" id="DAE08291.1"/>
    </source>
</evidence>
<dbReference type="EMBL" id="BK015467">
    <property type="protein sequence ID" value="DAE08291.1"/>
    <property type="molecule type" value="Genomic_DNA"/>
</dbReference>
<reference evidence="1" key="1">
    <citation type="journal article" date="2021" name="Proc. Natl. Acad. Sci. U.S.A.">
        <title>A Catalog of Tens of Thousands of Viruses from Human Metagenomes Reveals Hidden Associations with Chronic Diseases.</title>
        <authorList>
            <person name="Tisza M.J."/>
            <person name="Buck C.B."/>
        </authorList>
    </citation>
    <scope>NUCLEOTIDE SEQUENCE</scope>
    <source>
        <strain evidence="1">CtnsL8</strain>
    </source>
</reference>
<name>A0A8S5PP61_9CAUD</name>
<sequence length="150" mass="17277">MKNITFHIAKKSVYDEVAKTTAYTGVKMDDDDKAYSRIFATDADQEMLERFWNESKNTIAGELKTLLSSEQETNGDYTLTLEVSNSFDDSLRSSMERSLFSFFVMNIVSKWYVFTNKKEAGAYAESALSDMEDVARKAYFKKRPTRPTYD</sequence>
<accession>A0A8S5PP61</accession>
<organism evidence="1">
    <name type="scientific">Siphoviridae sp. ctnsL8</name>
    <dbReference type="NCBI Taxonomy" id="2825666"/>
    <lineage>
        <taxon>Viruses</taxon>
        <taxon>Duplodnaviria</taxon>
        <taxon>Heunggongvirae</taxon>
        <taxon>Uroviricota</taxon>
        <taxon>Caudoviricetes</taxon>
    </lineage>
</organism>